<dbReference type="InterPro" id="IPR015760">
    <property type="entry name" value="TIF_IF2"/>
</dbReference>
<dbReference type="Gene3D" id="3.40.50.10050">
    <property type="entry name" value="Translation initiation factor IF- 2, domain 3"/>
    <property type="match status" value="1"/>
</dbReference>
<dbReference type="InterPro" id="IPR027417">
    <property type="entry name" value="P-loop_NTPase"/>
</dbReference>
<dbReference type="InterPro" id="IPR023115">
    <property type="entry name" value="TIF_IF2_dom3"/>
</dbReference>
<dbReference type="InterPro" id="IPR009000">
    <property type="entry name" value="Transl_B-barrel_sf"/>
</dbReference>
<dbReference type="PANTHER" id="PTHR43381">
    <property type="entry name" value="TRANSLATION INITIATION FACTOR IF-2-RELATED"/>
    <property type="match status" value="1"/>
</dbReference>
<evidence type="ECO:0000256" key="3">
    <source>
        <dbReference type="ARBA" id="ARBA00022540"/>
    </source>
</evidence>
<gene>
    <name evidence="10" type="ORF">M9Y10_004774</name>
</gene>
<dbReference type="InterPro" id="IPR029459">
    <property type="entry name" value="EFTU-type"/>
</dbReference>
<dbReference type="Pfam" id="PF00009">
    <property type="entry name" value="GTP_EFTU"/>
    <property type="match status" value="1"/>
</dbReference>
<organism evidence="10 11">
    <name type="scientific">Tritrichomonas musculus</name>
    <dbReference type="NCBI Taxonomy" id="1915356"/>
    <lineage>
        <taxon>Eukaryota</taxon>
        <taxon>Metamonada</taxon>
        <taxon>Parabasalia</taxon>
        <taxon>Tritrichomonadida</taxon>
        <taxon>Tritrichomonadidae</taxon>
        <taxon>Tritrichomonas</taxon>
    </lineage>
</organism>
<feature type="compositionally biased region" description="Polar residues" evidence="8">
    <location>
        <begin position="1"/>
        <end position="19"/>
    </location>
</feature>
<keyword evidence="11" id="KW-1185">Reference proteome</keyword>
<feature type="region of interest" description="Disordered" evidence="8">
    <location>
        <begin position="1"/>
        <end position="100"/>
    </location>
</feature>
<dbReference type="PROSITE" id="PS51722">
    <property type="entry name" value="G_TR_2"/>
    <property type="match status" value="1"/>
</dbReference>
<dbReference type="PANTHER" id="PTHR43381:SF4">
    <property type="entry name" value="EUKARYOTIC TRANSLATION INITIATION FACTOR 5B"/>
    <property type="match status" value="1"/>
</dbReference>
<dbReference type="Proteomes" id="UP001470230">
    <property type="component" value="Unassembled WGS sequence"/>
</dbReference>
<evidence type="ECO:0000259" key="9">
    <source>
        <dbReference type="PROSITE" id="PS51722"/>
    </source>
</evidence>
<feature type="compositionally biased region" description="Basic and acidic residues" evidence="8">
    <location>
        <begin position="53"/>
        <end position="77"/>
    </location>
</feature>
<dbReference type="GO" id="GO:0003743">
    <property type="term" value="F:translation initiation factor activity"/>
    <property type="evidence" value="ECO:0007669"/>
    <property type="project" value="UniProtKB-KW"/>
</dbReference>
<keyword evidence="5" id="KW-0648">Protein biosynthesis</keyword>
<evidence type="ECO:0000256" key="7">
    <source>
        <dbReference type="ARBA" id="ARBA00032478"/>
    </source>
</evidence>
<dbReference type="InterPro" id="IPR000795">
    <property type="entry name" value="T_Tr_GTP-bd_dom"/>
</dbReference>
<dbReference type="Pfam" id="PF11987">
    <property type="entry name" value="IF-2"/>
    <property type="match status" value="1"/>
</dbReference>
<keyword evidence="3 10" id="KW-0396">Initiation factor</keyword>
<dbReference type="CDD" id="cd03703">
    <property type="entry name" value="aeIF5B_II"/>
    <property type="match status" value="1"/>
</dbReference>
<evidence type="ECO:0000256" key="2">
    <source>
        <dbReference type="ARBA" id="ARBA00013824"/>
    </source>
</evidence>
<proteinExistence type="inferred from homology"/>
<evidence type="ECO:0000256" key="4">
    <source>
        <dbReference type="ARBA" id="ARBA00022741"/>
    </source>
</evidence>
<name>A0ABR2JJH2_9EUKA</name>
<evidence type="ECO:0000313" key="11">
    <source>
        <dbReference type="Proteomes" id="UP001470230"/>
    </source>
</evidence>
<feature type="domain" description="Tr-type G" evidence="9">
    <location>
        <begin position="105"/>
        <end position="325"/>
    </location>
</feature>
<dbReference type="PRINTS" id="PR00315">
    <property type="entry name" value="ELONGATNFCT"/>
</dbReference>
<dbReference type="EMBL" id="JAPFFF010000011">
    <property type="protein sequence ID" value="KAK8878011.1"/>
    <property type="molecule type" value="Genomic_DNA"/>
</dbReference>
<sequence length="698" mass="77217">MNFLNNLDNLESGSSSGKQSDNDDNDAPAMWDAEEDEAETPKEEAKKPAPKPEQTEKPKKEASEKPKEETKPKKPAEKPAQQKGKKGKKGQKGDADEPLDVDVKLRSPICVIMGHVDTGKTKLLDKIRHTSVQDGEAGGITQQIGATYFPITALKKKTQEFASKYNLEYKLPGLLIIDTPGHESFSNLRSRGSSLCDVAILVVDIMHGIENQTIESIELLKAKKSFFVIALNKIDRLADWKAIPDAPFERSFRQQNKHCQDHFKSLLGKVQMQFQEQGINTLPYFQIKFDKKLEAFPIVPTSAISGEGIPELLSIVQLVTQSRMQAQLASKDELQCSVLEVKIEGGIGTTLDVILVNGELHVNDTIVVAGLNGPIVTHIRALLTPQPLRELRVKSEWVHHDVVYAAMGCKISAPDLDGAIAGSELFVAHDDDEIEKYTEMVEADVDSIYSQVDKNGEGVFVQASTLGSLEAFLNHLKKCDVKASMVGIGPVHRKDVVAISHMVEKDPRYAVILAFDVPITPEAKQAAREMKVTIYSAEIIYHLTDLYEEYIKKLAAEQKERARSQVVFPAMITMLPEAVFNRNKPIIIGVRVLEGTLRKGTPLTVLTETKPLNIGTVDTIKLNNKDVDSASTNAEVSVSLKPGSDSSIIAGKDFKAGETIVSTMNRTIIDLLKAHFRDDLKKEDWQLIVKIKKLLHIQ</sequence>
<evidence type="ECO:0000256" key="1">
    <source>
        <dbReference type="ARBA" id="ARBA00007733"/>
    </source>
</evidence>
<evidence type="ECO:0000256" key="6">
    <source>
        <dbReference type="ARBA" id="ARBA00023134"/>
    </source>
</evidence>
<dbReference type="InterPro" id="IPR005225">
    <property type="entry name" value="Small_GTP-bd"/>
</dbReference>
<comment type="caution">
    <text evidence="10">The sequence shown here is derived from an EMBL/GenBank/DDBJ whole genome shotgun (WGS) entry which is preliminary data.</text>
</comment>
<dbReference type="Gene3D" id="2.40.30.10">
    <property type="entry name" value="Translation factors"/>
    <property type="match status" value="2"/>
</dbReference>
<dbReference type="NCBIfam" id="NF003078">
    <property type="entry name" value="PRK04004.1"/>
    <property type="match status" value="1"/>
</dbReference>
<dbReference type="SUPFAM" id="SSF50447">
    <property type="entry name" value="Translation proteins"/>
    <property type="match status" value="1"/>
</dbReference>
<dbReference type="SUPFAM" id="SSF52540">
    <property type="entry name" value="P-loop containing nucleoside triphosphate hydrolases"/>
    <property type="match status" value="1"/>
</dbReference>
<evidence type="ECO:0000313" key="10">
    <source>
        <dbReference type="EMBL" id="KAK8878011.1"/>
    </source>
</evidence>
<dbReference type="Pfam" id="PF14578">
    <property type="entry name" value="GTP_EFTU_D4"/>
    <property type="match status" value="1"/>
</dbReference>
<evidence type="ECO:0000256" key="5">
    <source>
        <dbReference type="ARBA" id="ARBA00022917"/>
    </source>
</evidence>
<evidence type="ECO:0000256" key="8">
    <source>
        <dbReference type="SAM" id="MobiDB-lite"/>
    </source>
</evidence>
<dbReference type="Gene3D" id="3.40.50.300">
    <property type="entry name" value="P-loop containing nucleotide triphosphate hydrolases"/>
    <property type="match status" value="1"/>
</dbReference>
<comment type="similarity">
    <text evidence="1">Belongs to the TRAFAC class translation factor GTPase superfamily. Classic translation factor GTPase family. IF-2 subfamily.</text>
</comment>
<feature type="compositionally biased region" description="Basic and acidic residues" evidence="8">
    <location>
        <begin position="91"/>
        <end position="100"/>
    </location>
</feature>
<protein>
    <recommendedName>
        <fullName evidence="2">Eukaryotic translation initiation factor 5B</fullName>
    </recommendedName>
    <alternativeName>
        <fullName evidence="7">Translation initiation factor IF-2</fullName>
    </alternativeName>
</protein>
<feature type="compositionally biased region" description="Acidic residues" evidence="8">
    <location>
        <begin position="22"/>
        <end position="38"/>
    </location>
</feature>
<dbReference type="NCBIfam" id="TIGR00231">
    <property type="entry name" value="small_GTP"/>
    <property type="match status" value="1"/>
</dbReference>
<reference evidence="10 11" key="1">
    <citation type="submission" date="2024-04" db="EMBL/GenBank/DDBJ databases">
        <title>Tritrichomonas musculus Genome.</title>
        <authorList>
            <person name="Alves-Ferreira E."/>
            <person name="Grigg M."/>
            <person name="Lorenzi H."/>
            <person name="Galac M."/>
        </authorList>
    </citation>
    <scope>NUCLEOTIDE SEQUENCE [LARGE SCALE GENOMIC DNA]</scope>
    <source>
        <strain evidence="10 11">EAF2021</strain>
    </source>
</reference>
<accession>A0ABR2JJH2</accession>
<dbReference type="InterPro" id="IPR036925">
    <property type="entry name" value="TIF_IF2_dom3_sf"/>
</dbReference>
<keyword evidence="6" id="KW-0342">GTP-binding</keyword>
<dbReference type="CDD" id="cd01887">
    <property type="entry name" value="IF2_eIF5B"/>
    <property type="match status" value="1"/>
</dbReference>
<dbReference type="SUPFAM" id="SSF52156">
    <property type="entry name" value="Initiation factor IF2/eIF5b, domain 3"/>
    <property type="match status" value="1"/>
</dbReference>
<keyword evidence="4" id="KW-0547">Nucleotide-binding</keyword>